<evidence type="ECO:0000259" key="1">
    <source>
        <dbReference type="Pfam" id="PF00984"/>
    </source>
</evidence>
<sequence length="137" mass="15245">ASPNMQILGVPHQGYEVATEILSLLPPAPMMSIVSPIDAEWIKKLRNAFYATKVIFFNEIYDIIKASKADYETIRSIVIKDKSVGNSHSMVFHKGYRGYGGTCLPKDFNSLIGFAKNIGVETKLLDTVKEINESYGK</sequence>
<evidence type="ECO:0000313" key="2">
    <source>
        <dbReference type="EMBL" id="KKK82177.1"/>
    </source>
</evidence>
<dbReference type="SUPFAM" id="SSF48179">
    <property type="entry name" value="6-phosphogluconate dehydrogenase C-terminal domain-like"/>
    <property type="match status" value="1"/>
</dbReference>
<comment type="caution">
    <text evidence="2">The sequence shown here is derived from an EMBL/GenBank/DDBJ whole genome shotgun (WGS) entry which is preliminary data.</text>
</comment>
<dbReference type="AlphaFoldDB" id="A0A0F8YLA4"/>
<reference evidence="2" key="1">
    <citation type="journal article" date="2015" name="Nature">
        <title>Complex archaea that bridge the gap between prokaryotes and eukaryotes.</title>
        <authorList>
            <person name="Spang A."/>
            <person name="Saw J.H."/>
            <person name="Jorgensen S.L."/>
            <person name="Zaremba-Niedzwiedzka K."/>
            <person name="Martijn J."/>
            <person name="Lind A.E."/>
            <person name="van Eijk R."/>
            <person name="Schleper C."/>
            <person name="Guy L."/>
            <person name="Ettema T.J."/>
        </authorList>
    </citation>
    <scope>NUCLEOTIDE SEQUENCE</scope>
</reference>
<dbReference type="GO" id="GO:0016616">
    <property type="term" value="F:oxidoreductase activity, acting on the CH-OH group of donors, NAD or NADP as acceptor"/>
    <property type="evidence" value="ECO:0007669"/>
    <property type="project" value="InterPro"/>
</dbReference>
<dbReference type="InterPro" id="IPR014026">
    <property type="entry name" value="UDP-Glc/GDP-Man_DH_dimer"/>
</dbReference>
<name>A0A0F8YLA4_9ZZZZ</name>
<dbReference type="InterPro" id="IPR008927">
    <property type="entry name" value="6-PGluconate_DH-like_C_sf"/>
</dbReference>
<accession>A0A0F8YLA4</accession>
<organism evidence="2">
    <name type="scientific">marine sediment metagenome</name>
    <dbReference type="NCBI Taxonomy" id="412755"/>
    <lineage>
        <taxon>unclassified sequences</taxon>
        <taxon>metagenomes</taxon>
        <taxon>ecological metagenomes</taxon>
    </lineage>
</organism>
<dbReference type="Gene3D" id="1.10.1040.10">
    <property type="entry name" value="N-(1-d-carboxylethyl)-l-norvaline Dehydrogenase, domain 2"/>
    <property type="match status" value="1"/>
</dbReference>
<proteinExistence type="predicted"/>
<gene>
    <name evidence="2" type="ORF">LCGC14_2806010</name>
</gene>
<feature type="non-terminal residue" evidence="2">
    <location>
        <position position="1"/>
    </location>
</feature>
<dbReference type="Pfam" id="PF00984">
    <property type="entry name" value="UDPG_MGDP_dh"/>
    <property type="match status" value="1"/>
</dbReference>
<dbReference type="PANTHER" id="PTHR43750:SF3">
    <property type="entry name" value="UDP-GLUCOSE 6-DEHYDROGENASE TUAD"/>
    <property type="match status" value="1"/>
</dbReference>
<dbReference type="PANTHER" id="PTHR43750">
    <property type="entry name" value="UDP-GLUCOSE 6-DEHYDROGENASE TUAD"/>
    <property type="match status" value="1"/>
</dbReference>
<dbReference type="EMBL" id="LAZR01052789">
    <property type="protein sequence ID" value="KKK82177.1"/>
    <property type="molecule type" value="Genomic_DNA"/>
</dbReference>
<protein>
    <recommendedName>
        <fullName evidence="1">UDP-glucose/GDP-mannose dehydrogenase dimerisation domain-containing protein</fullName>
    </recommendedName>
</protein>
<dbReference type="GO" id="GO:0051287">
    <property type="term" value="F:NAD binding"/>
    <property type="evidence" value="ECO:0007669"/>
    <property type="project" value="InterPro"/>
</dbReference>
<feature type="domain" description="UDP-glucose/GDP-mannose dehydrogenase dimerisation" evidence="1">
    <location>
        <begin position="39"/>
        <end position="133"/>
    </location>
</feature>
<dbReference type="InterPro" id="IPR013328">
    <property type="entry name" value="6PGD_dom2"/>
</dbReference>